<gene>
    <name evidence="2" type="ORF">QO012_000432</name>
</gene>
<dbReference type="EMBL" id="JAUSVP010000001">
    <property type="protein sequence ID" value="MDQ0445954.1"/>
    <property type="molecule type" value="Genomic_DNA"/>
</dbReference>
<name>A0ABU0HUE2_9HYPH</name>
<reference evidence="2 3" key="1">
    <citation type="submission" date="2023-07" db="EMBL/GenBank/DDBJ databases">
        <title>Genomic Encyclopedia of Type Strains, Phase IV (KMG-IV): sequencing the most valuable type-strain genomes for metagenomic binning, comparative biology and taxonomic classification.</title>
        <authorList>
            <person name="Goeker M."/>
        </authorList>
    </citation>
    <scope>NUCLEOTIDE SEQUENCE [LARGE SCALE GENOMIC DNA]</scope>
    <source>
        <strain evidence="2 3">DSM 19013</strain>
    </source>
</reference>
<feature type="transmembrane region" description="Helical" evidence="1">
    <location>
        <begin position="66"/>
        <end position="87"/>
    </location>
</feature>
<evidence type="ECO:0000256" key="1">
    <source>
        <dbReference type="SAM" id="Phobius"/>
    </source>
</evidence>
<sequence>MTALVALPLALAVAATWLAALALLRQPRALDRLHAVSFLNVAAGLFVTAAGFAADGVSVRSLKILFLMALLVGSGAVLSHAAGRALLMREGRSA</sequence>
<accession>A0ABU0HUE2</accession>
<keyword evidence="1" id="KW-1133">Transmembrane helix</keyword>
<keyword evidence="1" id="KW-0472">Membrane</keyword>
<proteinExistence type="predicted"/>
<feature type="transmembrane region" description="Helical" evidence="1">
    <location>
        <begin position="6"/>
        <end position="24"/>
    </location>
</feature>
<keyword evidence="1" id="KW-0812">Transmembrane</keyword>
<evidence type="ECO:0000313" key="3">
    <source>
        <dbReference type="Proteomes" id="UP001231124"/>
    </source>
</evidence>
<organism evidence="2 3">
    <name type="scientific">Methylobacterium aerolatum</name>
    <dbReference type="NCBI Taxonomy" id="418708"/>
    <lineage>
        <taxon>Bacteria</taxon>
        <taxon>Pseudomonadati</taxon>
        <taxon>Pseudomonadota</taxon>
        <taxon>Alphaproteobacteria</taxon>
        <taxon>Hyphomicrobiales</taxon>
        <taxon>Methylobacteriaceae</taxon>
        <taxon>Methylobacterium</taxon>
    </lineage>
</organism>
<dbReference type="RefSeq" id="WP_238204647.1">
    <property type="nucleotide sequence ID" value="NZ_BPQE01000020.1"/>
</dbReference>
<dbReference type="Proteomes" id="UP001231124">
    <property type="component" value="Unassembled WGS sequence"/>
</dbReference>
<dbReference type="Pfam" id="PF03334">
    <property type="entry name" value="PhaG_MnhG_YufB"/>
    <property type="match status" value="1"/>
</dbReference>
<protein>
    <submittedName>
        <fullName evidence="2">Multicomponent Na+:H+ antiporter subunit G</fullName>
    </submittedName>
</protein>
<keyword evidence="3" id="KW-1185">Reference proteome</keyword>
<dbReference type="InterPro" id="IPR005133">
    <property type="entry name" value="PhaG_MnhG_YufB"/>
</dbReference>
<comment type="caution">
    <text evidence="2">The sequence shown here is derived from an EMBL/GenBank/DDBJ whole genome shotgun (WGS) entry which is preliminary data.</text>
</comment>
<evidence type="ECO:0000313" key="2">
    <source>
        <dbReference type="EMBL" id="MDQ0445954.1"/>
    </source>
</evidence>
<feature type="transmembrane region" description="Helical" evidence="1">
    <location>
        <begin position="36"/>
        <end position="54"/>
    </location>
</feature>